<evidence type="ECO:0000313" key="5">
    <source>
        <dbReference type="EMBL" id="KRL28017.1"/>
    </source>
</evidence>
<proteinExistence type="predicted"/>
<evidence type="ECO:0000256" key="1">
    <source>
        <dbReference type="ARBA" id="ARBA00022603"/>
    </source>
</evidence>
<dbReference type="Pfam" id="PF08241">
    <property type="entry name" value="Methyltransf_11"/>
    <property type="match status" value="1"/>
</dbReference>
<dbReference type="AlphaFoldDB" id="A0A0R1P645"/>
<dbReference type="PATRIC" id="fig|1423746.3.peg.298"/>
<dbReference type="STRING" id="1423746.FD27_GL000291"/>
<keyword evidence="6" id="KW-1185">Reference proteome</keyword>
<dbReference type="Proteomes" id="UP000051445">
    <property type="component" value="Unassembled WGS sequence"/>
</dbReference>
<dbReference type="PANTHER" id="PTHR45277:SF1">
    <property type="entry name" value="EXPRESSED PROTEIN"/>
    <property type="match status" value="1"/>
</dbReference>
<accession>A0A0R1P645</accession>
<dbReference type="PANTHER" id="PTHR45277">
    <property type="entry name" value="EXPRESSED PROTEIN"/>
    <property type="match status" value="1"/>
</dbReference>
<gene>
    <name evidence="5" type="ORF">FD27_GL000291</name>
</gene>
<name>A0A0R1P645_9LACO</name>
<reference evidence="5 6" key="1">
    <citation type="journal article" date="2015" name="Genome Announc.">
        <title>Expanding the biotechnology potential of lactobacilli through comparative genomics of 213 strains and associated genera.</title>
        <authorList>
            <person name="Sun Z."/>
            <person name="Harris H.M."/>
            <person name="McCann A."/>
            <person name="Guo C."/>
            <person name="Argimon S."/>
            <person name="Zhang W."/>
            <person name="Yang X."/>
            <person name="Jeffery I.B."/>
            <person name="Cooney J.C."/>
            <person name="Kagawa T.F."/>
            <person name="Liu W."/>
            <person name="Song Y."/>
            <person name="Salvetti E."/>
            <person name="Wrobel A."/>
            <person name="Rasinkangas P."/>
            <person name="Parkhill J."/>
            <person name="Rea M.C."/>
            <person name="O'Sullivan O."/>
            <person name="Ritari J."/>
            <person name="Douillard F.P."/>
            <person name="Paul Ross R."/>
            <person name="Yang R."/>
            <person name="Briner A.E."/>
            <person name="Felis G.E."/>
            <person name="de Vos W.M."/>
            <person name="Barrangou R."/>
            <person name="Klaenhammer T.R."/>
            <person name="Caufield P.W."/>
            <person name="Cui Y."/>
            <person name="Zhang H."/>
            <person name="O'Toole P.W."/>
        </authorList>
    </citation>
    <scope>NUCLEOTIDE SEQUENCE [LARGE SCALE GENOMIC DNA]</scope>
    <source>
        <strain evidence="5 6">DSM 13145</strain>
    </source>
</reference>
<dbReference type="SUPFAM" id="SSF53335">
    <property type="entry name" value="S-adenosyl-L-methionine-dependent methyltransferases"/>
    <property type="match status" value="1"/>
</dbReference>
<keyword evidence="1 5" id="KW-0489">Methyltransferase</keyword>
<dbReference type="CDD" id="cd02440">
    <property type="entry name" value="AdoMet_MTases"/>
    <property type="match status" value="1"/>
</dbReference>
<keyword evidence="3" id="KW-0949">S-adenosyl-L-methionine</keyword>
<dbReference type="InterPro" id="IPR029063">
    <property type="entry name" value="SAM-dependent_MTases_sf"/>
</dbReference>
<protein>
    <submittedName>
        <fullName evidence="5">Methyltransferase family protein</fullName>
    </submittedName>
</protein>
<comment type="caution">
    <text evidence="5">The sequence shown here is derived from an EMBL/GenBank/DDBJ whole genome shotgun (WGS) entry which is preliminary data.</text>
</comment>
<keyword evidence="2 5" id="KW-0808">Transferase</keyword>
<evidence type="ECO:0000313" key="6">
    <source>
        <dbReference type="Proteomes" id="UP000051445"/>
    </source>
</evidence>
<evidence type="ECO:0000256" key="3">
    <source>
        <dbReference type="ARBA" id="ARBA00022691"/>
    </source>
</evidence>
<evidence type="ECO:0000259" key="4">
    <source>
        <dbReference type="Pfam" id="PF08241"/>
    </source>
</evidence>
<sequence length="197" mass="22061">MKIFLTIVVIILLVIVAIYAHTLFRGRGLIWHQILKELDIPEKSQVAELGLNYAGLFVLVAQQLNAPGKVVGINIGKPEISQREEKRITENRVADRAKIVDGDLLNLPLENRTYDYVFSSFSFHSVKPAINRGRAIQEAARVLKPDGQLVIVDFGPINEYESILNNMGFQNVRVVSTGWIGWWGGPWLGTKVLVASR</sequence>
<dbReference type="PROSITE" id="PS01184">
    <property type="entry name" value="UBIE_2"/>
    <property type="match status" value="1"/>
</dbReference>
<organism evidence="5 6">
    <name type="scientific">Limosilactobacillus frumenti DSM 13145</name>
    <dbReference type="NCBI Taxonomy" id="1423746"/>
    <lineage>
        <taxon>Bacteria</taxon>
        <taxon>Bacillati</taxon>
        <taxon>Bacillota</taxon>
        <taxon>Bacilli</taxon>
        <taxon>Lactobacillales</taxon>
        <taxon>Lactobacillaceae</taxon>
        <taxon>Limosilactobacillus</taxon>
    </lineage>
</organism>
<feature type="domain" description="Methyltransferase type 11" evidence="4">
    <location>
        <begin position="57"/>
        <end position="151"/>
    </location>
</feature>
<dbReference type="EMBL" id="AZER01000013">
    <property type="protein sequence ID" value="KRL28017.1"/>
    <property type="molecule type" value="Genomic_DNA"/>
</dbReference>
<evidence type="ECO:0000256" key="2">
    <source>
        <dbReference type="ARBA" id="ARBA00022679"/>
    </source>
</evidence>
<dbReference type="Gene3D" id="3.40.50.150">
    <property type="entry name" value="Vaccinia Virus protein VP39"/>
    <property type="match status" value="1"/>
</dbReference>
<dbReference type="OrthoDB" id="43862at2"/>
<dbReference type="InterPro" id="IPR023576">
    <property type="entry name" value="UbiE/COQ5_MeTrFase_CS"/>
</dbReference>
<dbReference type="GO" id="GO:0008757">
    <property type="term" value="F:S-adenosylmethionine-dependent methyltransferase activity"/>
    <property type="evidence" value="ECO:0007669"/>
    <property type="project" value="InterPro"/>
</dbReference>
<dbReference type="GO" id="GO:0032259">
    <property type="term" value="P:methylation"/>
    <property type="evidence" value="ECO:0007669"/>
    <property type="project" value="UniProtKB-KW"/>
</dbReference>
<dbReference type="InterPro" id="IPR013216">
    <property type="entry name" value="Methyltransf_11"/>
</dbReference>
<dbReference type="RefSeq" id="WP_057749072.1">
    <property type="nucleotide sequence ID" value="NZ_AZER01000013.1"/>
</dbReference>